<dbReference type="EMBL" id="JALBWM010000001">
    <property type="protein sequence ID" value="MCO1332777.1"/>
    <property type="molecule type" value="Genomic_DNA"/>
</dbReference>
<dbReference type="GO" id="GO:0004497">
    <property type="term" value="F:monooxygenase activity"/>
    <property type="evidence" value="ECO:0007669"/>
    <property type="project" value="UniProtKB-KW"/>
</dbReference>
<dbReference type="PROSITE" id="PS51725">
    <property type="entry name" value="ABM"/>
    <property type="match status" value="1"/>
</dbReference>
<keyword evidence="3" id="KW-1185">Reference proteome</keyword>
<organism evidence="2 3">
    <name type="scientific">Microbulbifer okhotskensis</name>
    <dbReference type="NCBI Taxonomy" id="2926617"/>
    <lineage>
        <taxon>Bacteria</taxon>
        <taxon>Pseudomonadati</taxon>
        <taxon>Pseudomonadota</taxon>
        <taxon>Gammaproteobacteria</taxon>
        <taxon>Cellvibrionales</taxon>
        <taxon>Microbulbiferaceae</taxon>
        <taxon>Microbulbifer</taxon>
    </lineage>
</organism>
<sequence>MLAVIFEIVPKSSGREKYLSKAAELKEYLNQFDGFISIERFQSLKQPDKILSLSFWRDAASIKAWKNQPQHLEAQELGKNRLFADYRIRIGEIMRDYSM</sequence>
<gene>
    <name evidence="2" type="ORF">MO867_00360</name>
</gene>
<comment type="caution">
    <text evidence="2">The sequence shown here is derived from an EMBL/GenBank/DDBJ whole genome shotgun (WGS) entry which is preliminary data.</text>
</comment>
<dbReference type="AlphaFoldDB" id="A0A9X2EID8"/>
<dbReference type="Proteomes" id="UP001139028">
    <property type="component" value="Unassembled WGS sequence"/>
</dbReference>
<reference evidence="2" key="1">
    <citation type="journal article" date="2022" name="Arch. Microbiol.">
        <title>Microbulbifer okhotskensis sp. nov., isolated from a deep bottom sediment of the Okhotsk Sea.</title>
        <authorList>
            <person name="Romanenko L."/>
            <person name="Kurilenko V."/>
            <person name="Otstavnykh N."/>
            <person name="Velansky P."/>
            <person name="Isaeva M."/>
            <person name="Mikhailov V."/>
        </authorList>
    </citation>
    <scope>NUCLEOTIDE SEQUENCE</scope>
    <source>
        <strain evidence="2">OS29</strain>
    </source>
</reference>
<dbReference type="InterPro" id="IPR011008">
    <property type="entry name" value="Dimeric_a/b-barrel"/>
</dbReference>
<dbReference type="InterPro" id="IPR007138">
    <property type="entry name" value="ABM_dom"/>
</dbReference>
<keyword evidence="2" id="KW-0560">Oxidoreductase</keyword>
<evidence type="ECO:0000259" key="1">
    <source>
        <dbReference type="PROSITE" id="PS51725"/>
    </source>
</evidence>
<proteinExistence type="predicted"/>
<evidence type="ECO:0000313" key="2">
    <source>
        <dbReference type="EMBL" id="MCO1332777.1"/>
    </source>
</evidence>
<accession>A0A9X2EID8</accession>
<dbReference type="RefSeq" id="WP_252463948.1">
    <property type="nucleotide sequence ID" value="NZ_JALBWM010000001.1"/>
</dbReference>
<feature type="domain" description="ABM" evidence="1">
    <location>
        <begin position="2"/>
        <end position="93"/>
    </location>
</feature>
<dbReference type="SUPFAM" id="SSF54909">
    <property type="entry name" value="Dimeric alpha+beta barrel"/>
    <property type="match status" value="1"/>
</dbReference>
<dbReference type="PANTHER" id="PTHR37811:SF2">
    <property type="entry name" value="ABM DOMAIN-CONTAINING PROTEIN"/>
    <property type="match status" value="1"/>
</dbReference>
<evidence type="ECO:0000313" key="3">
    <source>
        <dbReference type="Proteomes" id="UP001139028"/>
    </source>
</evidence>
<protein>
    <submittedName>
        <fullName evidence="2">Antibiotic biosynthesis monooxygenase</fullName>
    </submittedName>
</protein>
<dbReference type="Pfam" id="PF03992">
    <property type="entry name" value="ABM"/>
    <property type="match status" value="1"/>
</dbReference>
<dbReference type="Gene3D" id="3.30.70.100">
    <property type="match status" value="1"/>
</dbReference>
<name>A0A9X2EID8_9GAMM</name>
<keyword evidence="2" id="KW-0503">Monooxygenase</keyword>
<dbReference type="InterPro" id="IPR052936">
    <property type="entry name" value="Jasmonate_Hydroxylase-like"/>
</dbReference>
<dbReference type="PANTHER" id="PTHR37811">
    <property type="entry name" value="BLL5343 PROTEIN"/>
    <property type="match status" value="1"/>
</dbReference>